<accession>A0ABZ2CFH1</accession>
<name>A0ABZ2CFH1_9BACI</name>
<proteinExistence type="predicted"/>
<reference evidence="1 2" key="1">
    <citation type="submission" date="2023-10" db="EMBL/GenBank/DDBJ databases">
        <title>Niallia locisalis sp.nov. isolated from a salt pond sample.</title>
        <authorList>
            <person name="Li X.-J."/>
            <person name="Dong L."/>
        </authorList>
    </citation>
    <scope>NUCLEOTIDE SEQUENCE [LARGE SCALE GENOMIC DNA]</scope>
    <source>
        <strain evidence="1 2">DSM 29761</strain>
    </source>
</reference>
<dbReference type="SUPFAM" id="SSF143842">
    <property type="entry name" value="YwmB-like"/>
    <property type="match status" value="1"/>
</dbReference>
<dbReference type="Gene3D" id="3.30.360.40">
    <property type="entry name" value="YwmB-like"/>
    <property type="match status" value="1"/>
</dbReference>
<dbReference type="Gene3D" id="3.30.2030.10">
    <property type="entry name" value="YwmB-like"/>
    <property type="match status" value="1"/>
</dbReference>
<evidence type="ECO:0000313" key="1">
    <source>
        <dbReference type="EMBL" id="WVX81265.1"/>
    </source>
</evidence>
<dbReference type="InterPro" id="IPR014794">
    <property type="entry name" value="DUF1779"/>
</dbReference>
<dbReference type="RefSeq" id="WP_338450195.1">
    <property type="nucleotide sequence ID" value="NZ_CP137640.1"/>
</dbReference>
<dbReference type="EMBL" id="CP137640">
    <property type="protein sequence ID" value="WVX81265.1"/>
    <property type="molecule type" value="Genomic_DNA"/>
</dbReference>
<dbReference type="InterPro" id="IPR036209">
    <property type="entry name" value="YwmB-like_sf"/>
</dbReference>
<organism evidence="1 2">
    <name type="scientific">Niallia oryzisoli</name>
    <dbReference type="NCBI Taxonomy" id="1737571"/>
    <lineage>
        <taxon>Bacteria</taxon>
        <taxon>Bacillati</taxon>
        <taxon>Bacillota</taxon>
        <taxon>Bacilli</taxon>
        <taxon>Bacillales</taxon>
        <taxon>Bacillaceae</taxon>
        <taxon>Niallia</taxon>
    </lineage>
</organism>
<evidence type="ECO:0000313" key="2">
    <source>
        <dbReference type="Proteomes" id="UP001357223"/>
    </source>
</evidence>
<sequence length="242" mass="27180">MKKIIYVLVTLSAVGMIVFNMANAKGNGELDLFKMASVLEGENITINNWSLQARQNLANVQAQKKMDELSKEYPDMKWEISEEDEKWEAKAVMTVDNGLKETLRILSTGEGDHMQSYLIYEVTGEGWQKETKDFLKGAVVEKISDIFHEKAIIFSCIYSEFGDKMNKSLPSHVNDLLQAFDAKEIETLEEDSFISTTAYSKVFSESIKGHSDEMNLQLGVRNQGLGGKTTLVVGTPIITVEY</sequence>
<keyword evidence="2" id="KW-1185">Reference proteome</keyword>
<protein>
    <submittedName>
        <fullName evidence="1">YwmB family TATA-box binding protein</fullName>
    </submittedName>
</protein>
<dbReference type="Pfam" id="PF08680">
    <property type="entry name" value="DUF1779"/>
    <property type="match status" value="1"/>
</dbReference>
<dbReference type="Proteomes" id="UP001357223">
    <property type="component" value="Chromosome"/>
</dbReference>
<gene>
    <name evidence="1" type="ORF">R4Z09_29630</name>
</gene>